<evidence type="ECO:0000259" key="3">
    <source>
        <dbReference type="Pfam" id="PF16472"/>
    </source>
</evidence>
<reference evidence="4" key="1">
    <citation type="submission" date="2022-01" db="EMBL/GenBank/DDBJ databases">
        <authorList>
            <person name="Criscuolo A."/>
        </authorList>
    </citation>
    <scope>NUCLEOTIDE SEQUENCE</scope>
    <source>
        <strain evidence="4">CIP111891</strain>
    </source>
</reference>
<dbReference type="Gene3D" id="3.30.457.10">
    <property type="entry name" value="Copper amine oxidase-like, N-terminal domain"/>
    <property type="match status" value="1"/>
</dbReference>
<organism evidence="4 5">
    <name type="scientific">Paenibacillus allorhizoplanae</name>
    <dbReference type="NCBI Taxonomy" id="2905648"/>
    <lineage>
        <taxon>Bacteria</taxon>
        <taxon>Bacillati</taxon>
        <taxon>Bacillota</taxon>
        <taxon>Bacilli</taxon>
        <taxon>Bacillales</taxon>
        <taxon>Paenibacillaceae</taxon>
        <taxon>Paenibacillus</taxon>
    </lineage>
</organism>
<gene>
    <name evidence="4" type="ORF">PAECIP111891_05386</name>
</gene>
<dbReference type="SUPFAM" id="SSF69304">
    <property type="entry name" value="Tricorn protease N-terminal domain"/>
    <property type="match status" value="1"/>
</dbReference>
<evidence type="ECO:0000313" key="5">
    <source>
        <dbReference type="Proteomes" id="UP000838821"/>
    </source>
</evidence>
<comment type="caution">
    <text evidence="4">The sequence shown here is derived from an EMBL/GenBank/DDBJ whole genome shotgun (WGS) entry which is preliminary data.</text>
</comment>
<evidence type="ECO:0000259" key="2">
    <source>
        <dbReference type="Pfam" id="PF07833"/>
    </source>
</evidence>
<protein>
    <recommendedName>
        <fullName evidence="6">DUF5050 domain-containing protein</fullName>
    </recommendedName>
</protein>
<dbReference type="Pfam" id="PF16472">
    <property type="entry name" value="DUF5050"/>
    <property type="match status" value="2"/>
</dbReference>
<evidence type="ECO:0000313" key="4">
    <source>
        <dbReference type="EMBL" id="CAH1222638.1"/>
    </source>
</evidence>
<dbReference type="InterPro" id="IPR012854">
    <property type="entry name" value="Cu_amine_oxidase-like_N"/>
</dbReference>
<keyword evidence="5" id="KW-1185">Reference proteome</keyword>
<dbReference type="SUPFAM" id="SSF55383">
    <property type="entry name" value="Copper amine oxidase, domain N"/>
    <property type="match status" value="1"/>
</dbReference>
<dbReference type="EMBL" id="CAKMMW010000021">
    <property type="protein sequence ID" value="CAH1222638.1"/>
    <property type="molecule type" value="Genomic_DNA"/>
</dbReference>
<feature type="domain" description="Copper amine oxidase-like N-terminal" evidence="2">
    <location>
        <begin position="32"/>
        <end position="137"/>
    </location>
</feature>
<keyword evidence="1" id="KW-0732">Signal</keyword>
<dbReference type="Pfam" id="PF07833">
    <property type="entry name" value="Cu_amine_oxidN1"/>
    <property type="match status" value="1"/>
</dbReference>
<accession>A0ABN8GYY4</accession>
<feature type="domain" description="Prolow-density lipoprotein receptor-related protein 1-like beta-propeller" evidence="3">
    <location>
        <begin position="161"/>
        <end position="221"/>
    </location>
</feature>
<feature type="chain" id="PRO_5046732521" description="DUF5050 domain-containing protein" evidence="1">
    <location>
        <begin position="24"/>
        <end position="447"/>
    </location>
</feature>
<feature type="signal peptide" evidence="1">
    <location>
        <begin position="1"/>
        <end position="23"/>
    </location>
</feature>
<dbReference type="Proteomes" id="UP000838821">
    <property type="component" value="Unassembled WGS sequence"/>
</dbReference>
<evidence type="ECO:0000256" key="1">
    <source>
        <dbReference type="SAM" id="SignalP"/>
    </source>
</evidence>
<name>A0ABN8GYY4_9BACL</name>
<dbReference type="InterPro" id="IPR036582">
    <property type="entry name" value="Mao_N_sf"/>
</dbReference>
<proteinExistence type="predicted"/>
<dbReference type="InterPro" id="IPR032485">
    <property type="entry name" value="LRP1-like_beta_prop"/>
</dbReference>
<feature type="domain" description="Prolow-density lipoprotein receptor-related protein 1-like beta-propeller" evidence="3">
    <location>
        <begin position="232"/>
        <end position="423"/>
    </location>
</feature>
<evidence type="ECO:0008006" key="6">
    <source>
        <dbReference type="Google" id="ProtNLM"/>
    </source>
</evidence>
<sequence>MLSRKVIVILLLMMFVISSNAYAADSKITVYLDGNELTFDTPPIITDGTTLVPLRKIFETLGSQIQWDNSTRTVTATKGDILITYKIGEKNGYKNGKAVTMEVPGVISNGFTLVPLRFVSEALGALVAWNGETKRIDITHQENATVELKAPETSYIPSINRLNGNQVGTVYVDGDWIYYTHPMDERKIYKMKLDGSMNTKIGDVVSSNHLIVDKDWIYFSTFEIIGHPRDYNLSPDNGVYKMKTDGSGLVKLLSGISIANMSITGDSIYYTKQFDASNVNMVKTDGTGNQLAYKSVWNYQILGDTIYYNQESRLPVDFYEMKLDGSNKRKLMRNISSRYQVINNSLYYTDGAYLMERLLNEPEKEPTKVIELNSNNLVVVNEQTVIFQKKNDMKLYKVDLLAKNVTLLNESAVQTFDVAGDLIKVTFANPVTFSWINWKTKEMIEFR</sequence>